<evidence type="ECO:0000259" key="6">
    <source>
        <dbReference type="Pfam" id="PF01507"/>
    </source>
</evidence>
<keyword evidence="4" id="KW-0408">Iron</keyword>
<dbReference type="PANTHER" id="PTHR46509:SF1">
    <property type="entry name" value="PHOSPHOADENOSINE PHOSPHOSULFATE REDUCTASE"/>
    <property type="match status" value="1"/>
</dbReference>
<evidence type="ECO:0000313" key="7">
    <source>
        <dbReference type="EMBL" id="MFD2841449.1"/>
    </source>
</evidence>
<dbReference type="Proteomes" id="UP001597391">
    <property type="component" value="Unassembled WGS sequence"/>
</dbReference>
<keyword evidence="4" id="KW-0963">Cytoplasm</keyword>
<evidence type="ECO:0000256" key="1">
    <source>
        <dbReference type="ARBA" id="ARBA00009732"/>
    </source>
</evidence>
<dbReference type="NCBIfam" id="NF002537">
    <property type="entry name" value="PRK02090.1"/>
    <property type="match status" value="1"/>
</dbReference>
<dbReference type="GO" id="GO:0004604">
    <property type="term" value="F:phosphoadenylyl-sulfate reductase (thioredoxin) activity"/>
    <property type="evidence" value="ECO:0007669"/>
    <property type="project" value="UniProtKB-EC"/>
</dbReference>
<feature type="domain" description="Phosphoadenosine phosphosulphate reductase" evidence="6">
    <location>
        <begin position="85"/>
        <end position="249"/>
    </location>
</feature>
<dbReference type="InterPro" id="IPR014729">
    <property type="entry name" value="Rossmann-like_a/b/a_fold"/>
</dbReference>
<keyword evidence="4" id="KW-0411">Iron-sulfur</keyword>
<comment type="similarity">
    <text evidence="1 4">Belongs to the PAPS reductase family. CysH subfamily.</text>
</comment>
<dbReference type="InterPro" id="IPR002500">
    <property type="entry name" value="PAPS_reduct_dom"/>
</dbReference>
<dbReference type="SUPFAM" id="SSF52402">
    <property type="entry name" value="Adenine nucleotide alpha hydrolases-like"/>
    <property type="match status" value="1"/>
</dbReference>
<dbReference type="EMBL" id="JBHUOP010000005">
    <property type="protein sequence ID" value="MFD2841449.1"/>
    <property type="molecule type" value="Genomic_DNA"/>
</dbReference>
<sequence>MSSLAEARAAALAREAARTASREAIAEQRKSDWARPRRSTEELRALAREGEELFSGSGIGAVDEGSYDQIIDWVARTFGYRTAVACSMADAVLPHTVQGAIPWVDVLFLETGYHFAETLGTRNNVENSMELTIVDVQAAQSVAEQDTAHGKDLWSRNPALCCQLRKMEPLTASLKDYEVWITGVRRDEAPTRTNTPLVTFDEKNGLVKVNPLAAWSLDELLGYAAANNVIINPLLNDGYPSIGCQPCTKRVAPGEDPRSGRWAGLDKTECGLHV</sequence>
<evidence type="ECO:0000313" key="8">
    <source>
        <dbReference type="Proteomes" id="UP001597391"/>
    </source>
</evidence>
<comment type="function">
    <text evidence="4">Catalyzes the formation of sulfite from adenosine 5'-phosphosulfate (APS) using thioredoxin as an electron donor.</text>
</comment>
<feature type="binding site" evidence="4">
    <location>
        <position position="244"/>
    </location>
    <ligand>
        <name>[4Fe-4S] cluster</name>
        <dbReference type="ChEBI" id="CHEBI:49883"/>
    </ligand>
</feature>
<dbReference type="NCBIfam" id="TIGR00434">
    <property type="entry name" value="cysH"/>
    <property type="match status" value="1"/>
</dbReference>
<keyword evidence="2 4" id="KW-0560">Oxidoreductase</keyword>
<evidence type="ECO:0000256" key="4">
    <source>
        <dbReference type="HAMAP-Rule" id="MF_00063"/>
    </source>
</evidence>
<keyword evidence="4" id="KW-0479">Metal-binding</keyword>
<feature type="region of interest" description="Disordered" evidence="5">
    <location>
        <begin position="16"/>
        <end position="39"/>
    </location>
</feature>
<dbReference type="RefSeq" id="WP_377467441.1">
    <property type="nucleotide sequence ID" value="NZ_JBHUOP010000005.1"/>
</dbReference>
<name>A0ABW5XKQ3_9MICO</name>
<evidence type="ECO:0000256" key="5">
    <source>
        <dbReference type="SAM" id="MobiDB-lite"/>
    </source>
</evidence>
<feature type="binding site" evidence="4">
    <location>
        <position position="162"/>
    </location>
    <ligand>
        <name>[4Fe-4S] cluster</name>
        <dbReference type="ChEBI" id="CHEBI:49883"/>
    </ligand>
</feature>
<evidence type="ECO:0000256" key="3">
    <source>
        <dbReference type="ARBA" id="ARBA00024327"/>
    </source>
</evidence>
<comment type="catalytic activity">
    <reaction evidence="4">
        <text>[thioredoxin]-disulfide + sulfite + AMP + 2 H(+) = adenosine 5'-phosphosulfate + [thioredoxin]-dithiol</text>
        <dbReference type="Rhea" id="RHEA:21976"/>
        <dbReference type="Rhea" id="RHEA-COMP:10698"/>
        <dbReference type="Rhea" id="RHEA-COMP:10700"/>
        <dbReference type="ChEBI" id="CHEBI:15378"/>
        <dbReference type="ChEBI" id="CHEBI:17359"/>
        <dbReference type="ChEBI" id="CHEBI:29950"/>
        <dbReference type="ChEBI" id="CHEBI:50058"/>
        <dbReference type="ChEBI" id="CHEBI:58243"/>
        <dbReference type="ChEBI" id="CHEBI:456215"/>
        <dbReference type="EC" id="1.8.4.10"/>
    </reaction>
</comment>
<dbReference type="EC" id="1.8.4.10" evidence="4"/>
<dbReference type="PANTHER" id="PTHR46509">
    <property type="entry name" value="PHOSPHOADENOSINE PHOSPHOSULFATE REDUCTASE"/>
    <property type="match status" value="1"/>
</dbReference>
<comment type="cofactor">
    <cofactor evidence="4">
        <name>[4Fe-4S] cluster</name>
        <dbReference type="ChEBI" id="CHEBI:49883"/>
    </cofactor>
    <text evidence="4">Binds 1 [4Fe-4S] cluster per subunit.</text>
</comment>
<feature type="binding site" evidence="4">
    <location>
        <position position="247"/>
    </location>
    <ligand>
        <name>[4Fe-4S] cluster</name>
        <dbReference type="ChEBI" id="CHEBI:49883"/>
    </ligand>
</feature>
<evidence type="ECO:0000256" key="2">
    <source>
        <dbReference type="ARBA" id="ARBA00023002"/>
    </source>
</evidence>
<protein>
    <recommendedName>
        <fullName evidence="4">Adenosine 5'-phosphosulfate reductase</fullName>
        <shortName evidence="4">APS reductase</shortName>
        <ecNumber evidence="4">1.8.4.10</ecNumber>
    </recommendedName>
    <alternativeName>
        <fullName evidence="4">5'-adenylylsulfate reductase</fullName>
    </alternativeName>
    <alternativeName>
        <fullName evidence="4">Thioredoxin-dependent 5'-adenylylsulfate reductase</fullName>
    </alternativeName>
</protein>
<accession>A0ABW5XKQ3</accession>
<keyword evidence="8" id="KW-1185">Reference proteome</keyword>
<proteinExistence type="inferred from homology"/>
<dbReference type="Gene3D" id="3.40.50.620">
    <property type="entry name" value="HUPs"/>
    <property type="match status" value="1"/>
</dbReference>
<gene>
    <name evidence="4" type="primary">cysH</name>
    <name evidence="7" type="ORF">ACFSYH_12860</name>
</gene>
<organism evidence="7 8">
    <name type="scientific">Populibacterium corticicola</name>
    <dbReference type="NCBI Taxonomy" id="1812826"/>
    <lineage>
        <taxon>Bacteria</taxon>
        <taxon>Bacillati</taxon>
        <taxon>Actinomycetota</taxon>
        <taxon>Actinomycetes</taxon>
        <taxon>Micrococcales</taxon>
        <taxon>Jonesiaceae</taxon>
        <taxon>Populibacterium</taxon>
    </lineage>
</organism>
<feature type="active site" description="Nucleophile; cysteine thiosulfonate intermediate" evidence="4">
    <location>
        <position position="270"/>
    </location>
</feature>
<comment type="pathway">
    <text evidence="3 4">Sulfur metabolism; hydrogen sulfide biosynthesis; sulfite from sulfate.</text>
</comment>
<reference evidence="8" key="1">
    <citation type="journal article" date="2019" name="Int. J. Syst. Evol. Microbiol.">
        <title>The Global Catalogue of Microorganisms (GCM) 10K type strain sequencing project: providing services to taxonomists for standard genome sequencing and annotation.</title>
        <authorList>
            <consortium name="The Broad Institute Genomics Platform"/>
            <consortium name="The Broad Institute Genome Sequencing Center for Infectious Disease"/>
            <person name="Wu L."/>
            <person name="Ma J."/>
        </authorList>
    </citation>
    <scope>NUCLEOTIDE SEQUENCE [LARGE SCALE GENOMIC DNA]</scope>
    <source>
        <strain evidence="8">KCTC 33576</strain>
    </source>
</reference>
<comment type="subcellular location">
    <subcellularLocation>
        <location evidence="4">Cytoplasm</location>
    </subcellularLocation>
</comment>
<dbReference type="HAMAP" id="MF_00063">
    <property type="entry name" value="CysH"/>
    <property type="match status" value="1"/>
</dbReference>
<feature type="binding site" evidence="4">
    <location>
        <position position="161"/>
    </location>
    <ligand>
        <name>[4Fe-4S] cluster</name>
        <dbReference type="ChEBI" id="CHEBI:49883"/>
    </ligand>
</feature>
<dbReference type="Pfam" id="PF01507">
    <property type="entry name" value="PAPS_reduct"/>
    <property type="match status" value="1"/>
</dbReference>
<dbReference type="InterPro" id="IPR004511">
    <property type="entry name" value="PAPS/APS_Rdtase"/>
</dbReference>
<comment type="caution">
    <text evidence="7">The sequence shown here is derived from an EMBL/GenBank/DDBJ whole genome shotgun (WGS) entry which is preliminary data.</text>
</comment>